<dbReference type="GO" id="GO:0004965">
    <property type="term" value="F:G protein-coupled GABA receptor activity"/>
    <property type="evidence" value="ECO:0007669"/>
    <property type="project" value="InterPro"/>
</dbReference>
<evidence type="ECO:0000256" key="5">
    <source>
        <dbReference type="ARBA" id="ARBA00023136"/>
    </source>
</evidence>
<evidence type="ECO:0000256" key="4">
    <source>
        <dbReference type="ARBA" id="ARBA00023040"/>
    </source>
</evidence>
<evidence type="ECO:0000256" key="3">
    <source>
        <dbReference type="ARBA" id="ARBA00022989"/>
    </source>
</evidence>
<dbReference type="InterPro" id="IPR000337">
    <property type="entry name" value="GPCR_3"/>
</dbReference>
<feature type="transmembrane region" description="Helical" evidence="10">
    <location>
        <begin position="588"/>
        <end position="609"/>
    </location>
</feature>
<proteinExistence type="predicted"/>
<gene>
    <name evidence="12" type="primary">GABBR2_1</name>
    <name evidence="12" type="ORF">HK097_007212</name>
</gene>
<dbReference type="Proteomes" id="UP001212841">
    <property type="component" value="Unassembled WGS sequence"/>
</dbReference>
<reference evidence="12" key="1">
    <citation type="submission" date="2020-05" db="EMBL/GenBank/DDBJ databases">
        <title>Phylogenomic resolution of chytrid fungi.</title>
        <authorList>
            <person name="Stajich J.E."/>
            <person name="Amses K."/>
            <person name="Simmons R."/>
            <person name="Seto K."/>
            <person name="Myers J."/>
            <person name="Bonds A."/>
            <person name="Quandt C.A."/>
            <person name="Barry K."/>
            <person name="Liu P."/>
            <person name="Grigoriev I."/>
            <person name="Longcore J.E."/>
            <person name="James T.Y."/>
        </authorList>
    </citation>
    <scope>NUCLEOTIDE SEQUENCE</scope>
    <source>
        <strain evidence="12">JEL0318</strain>
    </source>
</reference>
<evidence type="ECO:0000313" key="13">
    <source>
        <dbReference type="Proteomes" id="UP001212841"/>
    </source>
</evidence>
<feature type="transmembrane region" description="Helical" evidence="10">
    <location>
        <begin position="496"/>
        <end position="516"/>
    </location>
</feature>
<dbReference type="InterPro" id="IPR002455">
    <property type="entry name" value="GPCR3_GABA-B"/>
</dbReference>
<dbReference type="PROSITE" id="PS50259">
    <property type="entry name" value="G_PROTEIN_RECEP_F3_4"/>
    <property type="match status" value="1"/>
</dbReference>
<feature type="transmembrane region" description="Helical" evidence="10">
    <location>
        <begin position="432"/>
        <end position="451"/>
    </location>
</feature>
<feature type="transmembrane region" description="Helical" evidence="10">
    <location>
        <begin position="463"/>
        <end position="484"/>
    </location>
</feature>
<feature type="transmembrane region" description="Helical" evidence="10">
    <location>
        <begin position="537"/>
        <end position="558"/>
    </location>
</feature>
<evidence type="ECO:0000256" key="6">
    <source>
        <dbReference type="ARBA" id="ARBA00023170"/>
    </source>
</evidence>
<evidence type="ECO:0000259" key="11">
    <source>
        <dbReference type="PROSITE" id="PS50259"/>
    </source>
</evidence>
<name>A0AAD5SIU1_9FUNG</name>
<evidence type="ECO:0000313" key="12">
    <source>
        <dbReference type="EMBL" id="KAJ3056375.1"/>
    </source>
</evidence>
<dbReference type="InterPro" id="IPR017978">
    <property type="entry name" value="GPCR_3_C"/>
</dbReference>
<comment type="subcellular location">
    <subcellularLocation>
        <location evidence="1">Membrane</location>
        <topology evidence="1">Multi-pass membrane protein</topology>
    </subcellularLocation>
</comment>
<feature type="region of interest" description="Disordered" evidence="9">
    <location>
        <begin position="693"/>
        <end position="729"/>
    </location>
</feature>
<feature type="domain" description="G-protein coupled receptors family 3 profile" evidence="11">
    <location>
        <begin position="427"/>
        <end position="679"/>
    </location>
</feature>
<dbReference type="PANTHER" id="PTHR10519">
    <property type="entry name" value="GABA-B RECEPTOR"/>
    <property type="match status" value="1"/>
</dbReference>
<accession>A0AAD5SIU1</accession>
<dbReference type="PRINTS" id="PR00248">
    <property type="entry name" value="GPCRMGR"/>
</dbReference>
<evidence type="ECO:0000256" key="9">
    <source>
        <dbReference type="SAM" id="MobiDB-lite"/>
    </source>
</evidence>
<evidence type="ECO:0000256" key="10">
    <source>
        <dbReference type="SAM" id="Phobius"/>
    </source>
</evidence>
<evidence type="ECO:0000256" key="8">
    <source>
        <dbReference type="ARBA" id="ARBA00023224"/>
    </source>
</evidence>
<organism evidence="12 13">
    <name type="scientific">Rhizophlyctis rosea</name>
    <dbReference type="NCBI Taxonomy" id="64517"/>
    <lineage>
        <taxon>Eukaryota</taxon>
        <taxon>Fungi</taxon>
        <taxon>Fungi incertae sedis</taxon>
        <taxon>Chytridiomycota</taxon>
        <taxon>Chytridiomycota incertae sedis</taxon>
        <taxon>Chytridiomycetes</taxon>
        <taxon>Rhizophlyctidales</taxon>
        <taxon>Rhizophlyctidaceae</taxon>
        <taxon>Rhizophlyctis</taxon>
    </lineage>
</organism>
<keyword evidence="8" id="KW-0807">Transducer</keyword>
<evidence type="ECO:0000256" key="2">
    <source>
        <dbReference type="ARBA" id="ARBA00022692"/>
    </source>
</evidence>
<keyword evidence="3 10" id="KW-1133">Transmembrane helix</keyword>
<evidence type="ECO:0000256" key="7">
    <source>
        <dbReference type="ARBA" id="ARBA00023180"/>
    </source>
</evidence>
<feature type="transmembrane region" description="Helical" evidence="10">
    <location>
        <begin position="621"/>
        <end position="645"/>
    </location>
</feature>
<sequence length="729" mass="81350">MMPAIDKLVYYSGDYYGLPVQVEHVDWHIHWDAVKYLRSIGMRAPPPIDNWAGNWWDEWNMEEFTKIAVALYESPKQYRNIIPFPAGSGATPFFQYVVSAWGATMLDGKGRCGLDDYAERAINETFIKWLSYEGMMQPRIPFNKNANEEKSWSDWLGAKKLAEPWKEPIFVSHTYESATPETAIVGFSLQTAWGSLAEYDSHGNKIDEHIRFWKMYPPTGIAQIKGTIAGMARTSVNKTIAHEALMGAIARNKRLHANVALRFDRVWGQTAAVSGYVSAFQLPDYIMATKQPDYGAYKPAILSDEQILKRAAFAGYPVQQYPSFGLIQPYDPMNLMFNEIQYKGASAKEAIERACQTINWVTMPPCGPDNWEPYLVDDATTNKASLHYRWKADKNDTCREDVSKAKALPTPVVAAAPLAYTSVSSSPAKGMMALQIIGILLELIFMALFFWKRNSPVIRAASRIPSMLIFIGAIFTLASVIMRVTNDDKPSWLQCYGTYWFFATGFGIVLGSLAMKSFRIHTIFSSKTAVKFSDAKLLLYIILVVLGEFVFCFMYQFWLTEETGMKMVDMPGLGVQLQQQDCPVTNQAAVICLYVYNALLILLAAYYAFKTRKTVSAFNESTFTAAAIALICIITVVIVPVLSMITAPQAIFMLIALGTFIATVLSTAVFAVPKLLISIGIWEAQDLTQTVRPSMNNPTFNSGKDSTLRRGQNSSEASSAVSKTAQMSA</sequence>
<dbReference type="PANTHER" id="PTHR10519:SF20">
    <property type="entry name" value="G-PROTEIN COUPLED RECEPTOR 156-RELATED"/>
    <property type="match status" value="1"/>
</dbReference>
<keyword evidence="2 10" id="KW-0812">Transmembrane</keyword>
<dbReference type="AlphaFoldDB" id="A0AAD5SIU1"/>
<dbReference type="Pfam" id="PF00003">
    <property type="entry name" value="7tm_3"/>
    <property type="match status" value="1"/>
</dbReference>
<keyword evidence="6 12" id="KW-0675">Receptor</keyword>
<keyword evidence="7" id="KW-0325">Glycoprotein</keyword>
<dbReference type="GO" id="GO:0038039">
    <property type="term" value="C:G protein-coupled receptor heterodimeric complex"/>
    <property type="evidence" value="ECO:0007669"/>
    <property type="project" value="TreeGrafter"/>
</dbReference>
<feature type="transmembrane region" description="Helical" evidence="10">
    <location>
        <begin position="651"/>
        <end position="672"/>
    </location>
</feature>
<comment type="caution">
    <text evidence="12">The sequence shown here is derived from an EMBL/GenBank/DDBJ whole genome shotgun (WGS) entry which is preliminary data.</text>
</comment>
<evidence type="ECO:0000256" key="1">
    <source>
        <dbReference type="ARBA" id="ARBA00004141"/>
    </source>
</evidence>
<dbReference type="EMBL" id="JADGJD010000036">
    <property type="protein sequence ID" value="KAJ3056375.1"/>
    <property type="molecule type" value="Genomic_DNA"/>
</dbReference>
<keyword evidence="4" id="KW-0297">G-protein coupled receptor</keyword>
<keyword evidence="5 10" id="KW-0472">Membrane</keyword>
<keyword evidence="13" id="KW-1185">Reference proteome</keyword>
<protein>
    <submittedName>
        <fullName evidence="12">Gamma-aminobutyric acid type B receptor subunit 2</fullName>
    </submittedName>
</protein>